<organism evidence="2 3">
    <name type="scientific">Coccomyxa subellipsoidea</name>
    <dbReference type="NCBI Taxonomy" id="248742"/>
    <lineage>
        <taxon>Eukaryota</taxon>
        <taxon>Viridiplantae</taxon>
        <taxon>Chlorophyta</taxon>
        <taxon>core chlorophytes</taxon>
        <taxon>Trebouxiophyceae</taxon>
        <taxon>Trebouxiophyceae incertae sedis</taxon>
        <taxon>Coccomyxaceae</taxon>
        <taxon>Coccomyxa</taxon>
    </lineage>
</organism>
<evidence type="ECO:0000313" key="3">
    <source>
        <dbReference type="Proteomes" id="UP001491310"/>
    </source>
</evidence>
<name>A0ABR2YAZ0_9CHLO</name>
<dbReference type="Proteomes" id="UP001491310">
    <property type="component" value="Unassembled WGS sequence"/>
</dbReference>
<proteinExistence type="predicted"/>
<reference evidence="2 3" key="1">
    <citation type="journal article" date="2024" name="Nat. Commun.">
        <title>Phylogenomics reveals the evolutionary origins of lichenization in chlorophyte algae.</title>
        <authorList>
            <person name="Puginier C."/>
            <person name="Libourel C."/>
            <person name="Otte J."/>
            <person name="Skaloud P."/>
            <person name="Haon M."/>
            <person name="Grisel S."/>
            <person name="Petersen M."/>
            <person name="Berrin J.G."/>
            <person name="Delaux P.M."/>
            <person name="Dal Grande F."/>
            <person name="Keller J."/>
        </authorList>
    </citation>
    <scope>NUCLEOTIDE SEQUENCE [LARGE SCALE GENOMIC DNA]</scope>
    <source>
        <strain evidence="2 3">SAG 216-7</strain>
    </source>
</reference>
<protein>
    <submittedName>
        <fullName evidence="2">Uncharacterized protein</fullName>
    </submittedName>
</protein>
<dbReference type="EMBL" id="JALJOT010000018">
    <property type="protein sequence ID" value="KAK9901295.1"/>
    <property type="molecule type" value="Genomic_DNA"/>
</dbReference>
<evidence type="ECO:0000256" key="1">
    <source>
        <dbReference type="SAM" id="MobiDB-lite"/>
    </source>
</evidence>
<sequence length="205" mass="21556">MLANSLKASNGKLDPKAYKDCAKVRERPAIFPKYKTWRALQDQTSPESSAPSWDIGAGRPPAHQMSGHRGHSGMALSPKGQAARGTDSLDRSSGQQGGIELKQAAANPLLGQFHLQDGGRFVKAKLLPVTPVLQSSRAESSNSGVGSAHSAGVTHAEGDVSGLEDFVANGNAAEETGNRGGFTHRHGDRERWQEEGEDLGGPPAA</sequence>
<keyword evidence="3" id="KW-1185">Reference proteome</keyword>
<feature type="region of interest" description="Disordered" evidence="1">
    <location>
        <begin position="135"/>
        <end position="205"/>
    </location>
</feature>
<evidence type="ECO:0000313" key="2">
    <source>
        <dbReference type="EMBL" id="KAK9901295.1"/>
    </source>
</evidence>
<accession>A0ABR2YAZ0</accession>
<comment type="caution">
    <text evidence="2">The sequence shown here is derived from an EMBL/GenBank/DDBJ whole genome shotgun (WGS) entry which is preliminary data.</text>
</comment>
<feature type="compositionally biased region" description="Polar residues" evidence="1">
    <location>
        <begin position="41"/>
        <end position="51"/>
    </location>
</feature>
<gene>
    <name evidence="2" type="ORF">WJX75_004506</name>
</gene>
<feature type="region of interest" description="Disordered" evidence="1">
    <location>
        <begin position="39"/>
        <end position="100"/>
    </location>
</feature>
<feature type="compositionally biased region" description="Basic and acidic residues" evidence="1">
    <location>
        <begin position="185"/>
        <end position="194"/>
    </location>
</feature>
<feature type="compositionally biased region" description="Polar residues" evidence="1">
    <location>
        <begin position="135"/>
        <end position="145"/>
    </location>
</feature>